<dbReference type="PROSITE" id="PS51186">
    <property type="entry name" value="GNAT"/>
    <property type="match status" value="1"/>
</dbReference>
<protein>
    <submittedName>
        <fullName evidence="2">GNAT family N-acetyltransferase</fullName>
    </submittedName>
</protein>
<dbReference type="GO" id="GO:0016747">
    <property type="term" value="F:acyltransferase activity, transferring groups other than amino-acyl groups"/>
    <property type="evidence" value="ECO:0007669"/>
    <property type="project" value="InterPro"/>
</dbReference>
<accession>A0A975SN77</accession>
<dbReference type="Pfam" id="PF00583">
    <property type="entry name" value="Acetyltransf_1"/>
    <property type="match status" value="1"/>
</dbReference>
<name>A0A975SN77_9RHOO</name>
<evidence type="ECO:0000313" key="3">
    <source>
        <dbReference type="Proteomes" id="UP000683428"/>
    </source>
</evidence>
<organism evidence="2 3">
    <name type="scientific">Azospira inquinata</name>
    <dbReference type="NCBI Taxonomy" id="2785627"/>
    <lineage>
        <taxon>Bacteria</taxon>
        <taxon>Pseudomonadati</taxon>
        <taxon>Pseudomonadota</taxon>
        <taxon>Betaproteobacteria</taxon>
        <taxon>Rhodocyclales</taxon>
        <taxon>Rhodocyclaceae</taxon>
        <taxon>Azospira</taxon>
    </lineage>
</organism>
<sequence>MEEVHLPQVWELQCLAYAPEFHESEATFRAKRAAWPDCCWVLVQHGQVLAYLFAQEGRLGHPPCLHSEGRELGERDCFHLHDLAIHPDFRGQGLGRPLIDGGLAEGRRRGLSWASLVAVQQSVAFWVKQGFGEAPPELNPPLTSYGPDARYLIRALKKES</sequence>
<dbReference type="KEGG" id="aiq:Azoinq_14260"/>
<keyword evidence="3" id="KW-1185">Reference proteome</keyword>
<reference evidence="2" key="1">
    <citation type="submission" date="2020-11" db="EMBL/GenBank/DDBJ databases">
        <title>Azospira inquinata sp. nov.</title>
        <authorList>
            <person name="Moe W.M."/>
            <person name="Mikes M.C."/>
        </authorList>
    </citation>
    <scope>NUCLEOTIDE SEQUENCE</scope>
    <source>
        <strain evidence="2">Azo-3</strain>
    </source>
</reference>
<feature type="domain" description="N-acetyltransferase" evidence="1">
    <location>
        <begin position="1"/>
        <end position="157"/>
    </location>
</feature>
<gene>
    <name evidence="2" type="ORF">Azoinq_14260</name>
</gene>
<evidence type="ECO:0000313" key="2">
    <source>
        <dbReference type="EMBL" id="QWT48965.1"/>
    </source>
</evidence>
<dbReference type="Proteomes" id="UP000683428">
    <property type="component" value="Chromosome"/>
</dbReference>
<proteinExistence type="predicted"/>
<dbReference type="InterPro" id="IPR000182">
    <property type="entry name" value="GNAT_dom"/>
</dbReference>
<dbReference type="RefSeq" id="WP_216128228.1">
    <property type="nucleotide sequence ID" value="NZ_CP064782.1"/>
</dbReference>
<dbReference type="CDD" id="cd04301">
    <property type="entry name" value="NAT_SF"/>
    <property type="match status" value="1"/>
</dbReference>
<dbReference type="EMBL" id="CP064782">
    <property type="protein sequence ID" value="QWT48965.1"/>
    <property type="molecule type" value="Genomic_DNA"/>
</dbReference>
<dbReference type="AlphaFoldDB" id="A0A975SN77"/>
<evidence type="ECO:0000259" key="1">
    <source>
        <dbReference type="PROSITE" id="PS51186"/>
    </source>
</evidence>